<accession>A0A521FH69</accession>
<dbReference type="EMBL" id="FXTP01000019">
    <property type="protein sequence ID" value="SMO95485.1"/>
    <property type="molecule type" value="Genomic_DNA"/>
</dbReference>
<dbReference type="RefSeq" id="WP_142456129.1">
    <property type="nucleotide sequence ID" value="NZ_FXTP01000019.1"/>
</dbReference>
<protein>
    <submittedName>
        <fullName evidence="2">Uncharacterized protein</fullName>
    </submittedName>
</protein>
<gene>
    <name evidence="2" type="ORF">SAMN06265219_11935</name>
</gene>
<organism evidence="2 3">
    <name type="scientific">Gracilimonas mengyeensis</name>
    <dbReference type="NCBI Taxonomy" id="1302730"/>
    <lineage>
        <taxon>Bacteria</taxon>
        <taxon>Pseudomonadati</taxon>
        <taxon>Balneolota</taxon>
        <taxon>Balneolia</taxon>
        <taxon>Balneolales</taxon>
        <taxon>Balneolaceae</taxon>
        <taxon>Gracilimonas</taxon>
    </lineage>
</organism>
<name>A0A521FH69_9BACT</name>
<dbReference type="Proteomes" id="UP000317557">
    <property type="component" value="Unassembled WGS sequence"/>
</dbReference>
<feature type="compositionally biased region" description="Basic and acidic residues" evidence="1">
    <location>
        <begin position="18"/>
        <end position="43"/>
    </location>
</feature>
<dbReference type="AlphaFoldDB" id="A0A521FH69"/>
<proteinExistence type="predicted"/>
<feature type="region of interest" description="Disordered" evidence="1">
    <location>
        <begin position="61"/>
        <end position="85"/>
    </location>
</feature>
<feature type="region of interest" description="Disordered" evidence="1">
    <location>
        <begin position="18"/>
        <end position="48"/>
    </location>
</feature>
<evidence type="ECO:0000256" key="1">
    <source>
        <dbReference type="SAM" id="MobiDB-lite"/>
    </source>
</evidence>
<reference evidence="2 3" key="1">
    <citation type="submission" date="2017-05" db="EMBL/GenBank/DDBJ databases">
        <authorList>
            <person name="Varghese N."/>
            <person name="Submissions S."/>
        </authorList>
    </citation>
    <scope>NUCLEOTIDE SEQUENCE [LARGE SCALE GENOMIC DNA]</scope>
    <source>
        <strain evidence="2 3">DSM 21985</strain>
    </source>
</reference>
<evidence type="ECO:0000313" key="3">
    <source>
        <dbReference type="Proteomes" id="UP000317557"/>
    </source>
</evidence>
<keyword evidence="3" id="KW-1185">Reference proteome</keyword>
<evidence type="ECO:0000313" key="2">
    <source>
        <dbReference type="EMBL" id="SMO95485.1"/>
    </source>
</evidence>
<sequence length="85" mass="10008">MSLVPKISRLRKLPELLKYKEETKEREKKERKENQEQPEKPFEIDDEVTINPDTLSEYKVEKVKSGLRQPKSGNKKVGKNIDLKV</sequence>